<dbReference type="Gene3D" id="2.90.10.10">
    <property type="entry name" value="Bulb-type lectin domain"/>
    <property type="match status" value="1"/>
</dbReference>
<dbReference type="PANTHER" id="PTHR32444:SF247">
    <property type="entry name" value="OS01G0958200 PROTEIN"/>
    <property type="match status" value="1"/>
</dbReference>
<evidence type="ECO:0000256" key="11">
    <source>
        <dbReference type="ARBA" id="ARBA00048679"/>
    </source>
</evidence>
<dbReference type="PROSITE" id="PS50927">
    <property type="entry name" value="BULB_LECTIN"/>
    <property type="match status" value="1"/>
</dbReference>
<dbReference type="InterPro" id="IPR001480">
    <property type="entry name" value="Bulb-type_lectin_dom"/>
</dbReference>
<dbReference type="FunFam" id="2.90.10.10:FF:000001">
    <property type="entry name" value="G-type lectin S-receptor-like serine/threonine-protein kinase"/>
    <property type="match status" value="1"/>
</dbReference>
<dbReference type="GO" id="GO:0048544">
    <property type="term" value="P:recognition of pollen"/>
    <property type="evidence" value="ECO:0007669"/>
    <property type="project" value="InterPro"/>
</dbReference>
<keyword evidence="17" id="KW-1185">Reference proteome</keyword>
<evidence type="ECO:0000256" key="12">
    <source>
        <dbReference type="SAM" id="Phobius"/>
    </source>
</evidence>
<keyword evidence="2" id="KW-0723">Serine/threonine-protein kinase</keyword>
<keyword evidence="12" id="KW-0472">Membrane</keyword>
<keyword evidence="4" id="KW-0732">Signal</keyword>
<dbReference type="FunFam" id="1.10.510.10:FF:001023">
    <property type="entry name" value="Os07g0541700 protein"/>
    <property type="match status" value="1"/>
</dbReference>
<dbReference type="PROSITE" id="PS50011">
    <property type="entry name" value="PROTEIN_KINASE_DOM"/>
    <property type="match status" value="1"/>
</dbReference>
<comment type="catalytic activity">
    <reaction evidence="10">
        <text>L-threonyl-[protein] + ATP = O-phospho-L-threonyl-[protein] + ADP + H(+)</text>
        <dbReference type="Rhea" id="RHEA:46608"/>
        <dbReference type="Rhea" id="RHEA-COMP:11060"/>
        <dbReference type="Rhea" id="RHEA-COMP:11605"/>
        <dbReference type="ChEBI" id="CHEBI:15378"/>
        <dbReference type="ChEBI" id="CHEBI:30013"/>
        <dbReference type="ChEBI" id="CHEBI:30616"/>
        <dbReference type="ChEBI" id="CHEBI:61977"/>
        <dbReference type="ChEBI" id="CHEBI:456216"/>
        <dbReference type="EC" id="2.7.11.1"/>
    </reaction>
</comment>
<feature type="domain" description="Apple" evidence="15">
    <location>
        <begin position="286"/>
        <end position="366"/>
    </location>
</feature>
<dbReference type="GO" id="GO:0004674">
    <property type="term" value="F:protein serine/threonine kinase activity"/>
    <property type="evidence" value="ECO:0007669"/>
    <property type="project" value="UniProtKB-KW"/>
</dbReference>
<accession>A0AAD8LLH5</accession>
<name>A0AAD8LLH5_TARER</name>
<evidence type="ECO:0000313" key="16">
    <source>
        <dbReference type="EMBL" id="KAK1439615.1"/>
    </source>
</evidence>
<keyword evidence="8" id="KW-1015">Disulfide bond</keyword>
<sequence length="578" mass="65258">MAADTILMNQTIRDGQTIVSPQQTFELGFFSPGNTSNRYVAIWFKRKATGTIVWVANRETPIRTKSGLLTLDHNGVLEIHDSATNVTIWSSTSSRTTRKINPVAKLFDSGNLMVMDREEGPENYIWQSFDSPGDTALPGSRFGRNLERGVVTNYTSWKSVDDPSKGMFMMYMDFNGLPQVFQNNGDVIQSRLGSWNGVRYTGNKGNEIYMDAYVSNEKETYTMMRLNLANSSVVSMMRLDHDGIMGRYIWINQTQGWSLRIYTKGYGSVALDCWVKRLSKGSGIGCGVREGFRKYSFMKLPDTRHSWFDVNMSLTQCKVKCKNECNCTAYATLDIKQGVGCLLWYDELIDMRTLPNGGQDIYIRIANLELDKTGSRSKSKLMKTVLILALLAFITIPLGIRFLIIRKRRLVKPQDMHAPKDLPLFSLSTLVAATNNFSDSNKLGQGGFGPVYKGCFKDGQEIAVKRLSASSSQGPEEFKNEVIFISRLQHRNLVKILGYCFEDGLKLEWLKKFHIIEGIARGLLYLHQDSRLRIIHRDLKAANSLLDHDMNPKISDFGLAKSFGENETQTNTKKVVGT</sequence>
<dbReference type="Gene3D" id="1.10.510.10">
    <property type="entry name" value="Transferase(Phosphotransferase) domain 1"/>
    <property type="match status" value="1"/>
</dbReference>
<dbReference type="CDD" id="cd01098">
    <property type="entry name" value="PAN_AP_plant"/>
    <property type="match status" value="1"/>
</dbReference>
<reference evidence="16" key="1">
    <citation type="journal article" date="2023" name="bioRxiv">
        <title>Improved chromosome-level genome assembly for marigold (Tagetes erecta).</title>
        <authorList>
            <person name="Jiang F."/>
            <person name="Yuan L."/>
            <person name="Wang S."/>
            <person name="Wang H."/>
            <person name="Xu D."/>
            <person name="Wang A."/>
            <person name="Fan W."/>
        </authorList>
    </citation>
    <scope>NUCLEOTIDE SEQUENCE</scope>
    <source>
        <strain evidence="16">WSJ</strain>
        <tissue evidence="16">Leaf</tissue>
    </source>
</reference>
<evidence type="ECO:0000256" key="9">
    <source>
        <dbReference type="ARBA" id="ARBA00023180"/>
    </source>
</evidence>
<dbReference type="InterPro" id="IPR000719">
    <property type="entry name" value="Prot_kinase_dom"/>
</dbReference>
<dbReference type="EMBL" id="JAUHHV010000001">
    <property type="protein sequence ID" value="KAK1439615.1"/>
    <property type="molecule type" value="Genomic_DNA"/>
</dbReference>
<dbReference type="Proteomes" id="UP001229421">
    <property type="component" value="Unassembled WGS sequence"/>
</dbReference>
<evidence type="ECO:0000256" key="1">
    <source>
        <dbReference type="ARBA" id="ARBA00012513"/>
    </source>
</evidence>
<dbReference type="SMART" id="SM00108">
    <property type="entry name" value="B_lectin"/>
    <property type="match status" value="1"/>
</dbReference>
<evidence type="ECO:0000256" key="7">
    <source>
        <dbReference type="ARBA" id="ARBA00022840"/>
    </source>
</evidence>
<dbReference type="SMART" id="SM00473">
    <property type="entry name" value="PAN_AP"/>
    <property type="match status" value="1"/>
</dbReference>
<evidence type="ECO:0000256" key="3">
    <source>
        <dbReference type="ARBA" id="ARBA00022679"/>
    </source>
</evidence>
<dbReference type="InterPro" id="IPR003609">
    <property type="entry name" value="Pan_app"/>
</dbReference>
<dbReference type="SUPFAM" id="SSF56112">
    <property type="entry name" value="Protein kinase-like (PK-like)"/>
    <property type="match status" value="1"/>
</dbReference>
<keyword evidence="12" id="KW-1133">Transmembrane helix</keyword>
<evidence type="ECO:0000256" key="4">
    <source>
        <dbReference type="ARBA" id="ARBA00022729"/>
    </source>
</evidence>
<dbReference type="InterPro" id="IPR036426">
    <property type="entry name" value="Bulb-type_lectin_dom_sf"/>
</dbReference>
<keyword evidence="12" id="KW-0812">Transmembrane</keyword>
<evidence type="ECO:0000256" key="5">
    <source>
        <dbReference type="ARBA" id="ARBA00022741"/>
    </source>
</evidence>
<keyword evidence="9" id="KW-0325">Glycoprotein</keyword>
<dbReference type="Pfam" id="PF08276">
    <property type="entry name" value="PAN_2"/>
    <property type="match status" value="1"/>
</dbReference>
<evidence type="ECO:0000259" key="14">
    <source>
        <dbReference type="PROSITE" id="PS50927"/>
    </source>
</evidence>
<keyword evidence="5" id="KW-0547">Nucleotide-binding</keyword>
<dbReference type="InterPro" id="IPR001245">
    <property type="entry name" value="Ser-Thr/Tyr_kinase_cat_dom"/>
</dbReference>
<comment type="caution">
    <text evidence="16">The sequence shown here is derived from an EMBL/GenBank/DDBJ whole genome shotgun (WGS) entry which is preliminary data.</text>
</comment>
<dbReference type="SMART" id="SM00220">
    <property type="entry name" value="S_TKc"/>
    <property type="match status" value="1"/>
</dbReference>
<dbReference type="SUPFAM" id="SSF51110">
    <property type="entry name" value="alpha-D-mannose-specific plant lectins"/>
    <property type="match status" value="1"/>
</dbReference>
<dbReference type="Pfam" id="PF07714">
    <property type="entry name" value="PK_Tyr_Ser-Thr"/>
    <property type="match status" value="1"/>
</dbReference>
<gene>
    <name evidence="16" type="ORF">QVD17_05435</name>
</gene>
<evidence type="ECO:0000256" key="8">
    <source>
        <dbReference type="ARBA" id="ARBA00023157"/>
    </source>
</evidence>
<feature type="domain" description="Protein kinase" evidence="13">
    <location>
        <begin position="437"/>
        <end position="578"/>
    </location>
</feature>
<dbReference type="GO" id="GO:0005524">
    <property type="term" value="F:ATP binding"/>
    <property type="evidence" value="ECO:0007669"/>
    <property type="project" value="UniProtKB-KW"/>
</dbReference>
<evidence type="ECO:0000256" key="10">
    <source>
        <dbReference type="ARBA" id="ARBA00047899"/>
    </source>
</evidence>
<feature type="transmembrane region" description="Helical" evidence="12">
    <location>
        <begin position="385"/>
        <end position="404"/>
    </location>
</feature>
<dbReference type="Pfam" id="PF01453">
    <property type="entry name" value="B_lectin"/>
    <property type="match status" value="1"/>
</dbReference>
<feature type="domain" description="Bulb-type lectin" evidence="14">
    <location>
        <begin position="3"/>
        <end position="127"/>
    </location>
</feature>
<protein>
    <recommendedName>
        <fullName evidence="1">non-specific serine/threonine protein kinase</fullName>
        <ecNumber evidence="1">2.7.11.1</ecNumber>
    </recommendedName>
</protein>
<dbReference type="EC" id="2.7.11.1" evidence="1"/>
<dbReference type="PROSITE" id="PS50948">
    <property type="entry name" value="PAN"/>
    <property type="match status" value="1"/>
</dbReference>
<evidence type="ECO:0000256" key="6">
    <source>
        <dbReference type="ARBA" id="ARBA00022777"/>
    </source>
</evidence>
<dbReference type="AlphaFoldDB" id="A0AAD8LLH5"/>
<comment type="catalytic activity">
    <reaction evidence="11">
        <text>L-seryl-[protein] + ATP = O-phospho-L-seryl-[protein] + ADP + H(+)</text>
        <dbReference type="Rhea" id="RHEA:17989"/>
        <dbReference type="Rhea" id="RHEA-COMP:9863"/>
        <dbReference type="Rhea" id="RHEA-COMP:11604"/>
        <dbReference type="ChEBI" id="CHEBI:15378"/>
        <dbReference type="ChEBI" id="CHEBI:29999"/>
        <dbReference type="ChEBI" id="CHEBI:30616"/>
        <dbReference type="ChEBI" id="CHEBI:83421"/>
        <dbReference type="ChEBI" id="CHEBI:456216"/>
        <dbReference type="EC" id="2.7.11.1"/>
    </reaction>
</comment>
<keyword evidence="6" id="KW-0418">Kinase</keyword>
<proteinExistence type="predicted"/>
<dbReference type="InterPro" id="IPR000858">
    <property type="entry name" value="S_locus_glycoprot_dom"/>
</dbReference>
<keyword evidence="3" id="KW-0808">Transferase</keyword>
<dbReference type="FunFam" id="3.30.200.20:FF:001238">
    <property type="entry name" value="Os08g0179000 protein"/>
    <property type="match status" value="1"/>
</dbReference>
<dbReference type="Pfam" id="PF00069">
    <property type="entry name" value="Pkinase"/>
    <property type="match status" value="1"/>
</dbReference>
<evidence type="ECO:0000259" key="13">
    <source>
        <dbReference type="PROSITE" id="PS50011"/>
    </source>
</evidence>
<dbReference type="Gene3D" id="3.30.200.20">
    <property type="entry name" value="Phosphorylase Kinase, domain 1"/>
    <property type="match status" value="1"/>
</dbReference>
<evidence type="ECO:0000313" key="17">
    <source>
        <dbReference type="Proteomes" id="UP001229421"/>
    </source>
</evidence>
<dbReference type="InterPro" id="IPR011009">
    <property type="entry name" value="Kinase-like_dom_sf"/>
</dbReference>
<organism evidence="16 17">
    <name type="scientific">Tagetes erecta</name>
    <name type="common">African marigold</name>
    <dbReference type="NCBI Taxonomy" id="13708"/>
    <lineage>
        <taxon>Eukaryota</taxon>
        <taxon>Viridiplantae</taxon>
        <taxon>Streptophyta</taxon>
        <taxon>Embryophyta</taxon>
        <taxon>Tracheophyta</taxon>
        <taxon>Spermatophyta</taxon>
        <taxon>Magnoliopsida</taxon>
        <taxon>eudicotyledons</taxon>
        <taxon>Gunneridae</taxon>
        <taxon>Pentapetalae</taxon>
        <taxon>asterids</taxon>
        <taxon>campanulids</taxon>
        <taxon>Asterales</taxon>
        <taxon>Asteraceae</taxon>
        <taxon>Asteroideae</taxon>
        <taxon>Heliantheae alliance</taxon>
        <taxon>Tageteae</taxon>
        <taxon>Tagetes</taxon>
    </lineage>
</organism>
<dbReference type="Pfam" id="PF00954">
    <property type="entry name" value="S_locus_glycop"/>
    <property type="match status" value="1"/>
</dbReference>
<dbReference type="PANTHER" id="PTHR32444">
    <property type="entry name" value="BULB-TYPE LECTIN DOMAIN-CONTAINING PROTEIN"/>
    <property type="match status" value="1"/>
</dbReference>
<dbReference type="CDD" id="cd00028">
    <property type="entry name" value="B_lectin"/>
    <property type="match status" value="1"/>
</dbReference>
<evidence type="ECO:0000259" key="15">
    <source>
        <dbReference type="PROSITE" id="PS50948"/>
    </source>
</evidence>
<keyword evidence="7" id="KW-0067">ATP-binding</keyword>
<evidence type="ECO:0000256" key="2">
    <source>
        <dbReference type="ARBA" id="ARBA00022527"/>
    </source>
</evidence>